<evidence type="ECO:0000313" key="2">
    <source>
        <dbReference type="Proteomes" id="UP001054945"/>
    </source>
</evidence>
<comment type="caution">
    <text evidence="1">The sequence shown here is derived from an EMBL/GenBank/DDBJ whole genome shotgun (WGS) entry which is preliminary data.</text>
</comment>
<proteinExistence type="predicted"/>
<sequence>MPSICDYLCIGMGNEKRISQFLKQKFRRFLSVFLSEGRQWGISYLLRPCPIYLPCLYAKSYDSNMRVFKVQPCLLINKKKSLKELPIERLPRTVAILNSALRITLWLLAEEPKLLEFKARRRKRDKNDLKIRHSKIPHGHKKPMSN</sequence>
<dbReference type="AlphaFoldDB" id="A0AAV4Y9Y7"/>
<gene>
    <name evidence="1" type="ORF">CEXT_786881</name>
</gene>
<protein>
    <submittedName>
        <fullName evidence="1">Uncharacterized protein</fullName>
    </submittedName>
</protein>
<dbReference type="EMBL" id="BPLR01018996">
    <property type="protein sequence ID" value="GIZ03773.1"/>
    <property type="molecule type" value="Genomic_DNA"/>
</dbReference>
<evidence type="ECO:0000313" key="1">
    <source>
        <dbReference type="EMBL" id="GIZ03773.1"/>
    </source>
</evidence>
<reference evidence="1 2" key="1">
    <citation type="submission" date="2021-06" db="EMBL/GenBank/DDBJ databases">
        <title>Caerostris extrusa draft genome.</title>
        <authorList>
            <person name="Kono N."/>
            <person name="Arakawa K."/>
        </authorList>
    </citation>
    <scope>NUCLEOTIDE SEQUENCE [LARGE SCALE GENOMIC DNA]</scope>
</reference>
<accession>A0AAV4Y9Y7</accession>
<dbReference type="Proteomes" id="UP001054945">
    <property type="component" value="Unassembled WGS sequence"/>
</dbReference>
<organism evidence="1 2">
    <name type="scientific">Caerostris extrusa</name>
    <name type="common">Bark spider</name>
    <name type="synonym">Caerostris bankana</name>
    <dbReference type="NCBI Taxonomy" id="172846"/>
    <lineage>
        <taxon>Eukaryota</taxon>
        <taxon>Metazoa</taxon>
        <taxon>Ecdysozoa</taxon>
        <taxon>Arthropoda</taxon>
        <taxon>Chelicerata</taxon>
        <taxon>Arachnida</taxon>
        <taxon>Araneae</taxon>
        <taxon>Araneomorphae</taxon>
        <taxon>Entelegynae</taxon>
        <taxon>Araneoidea</taxon>
        <taxon>Araneidae</taxon>
        <taxon>Caerostris</taxon>
    </lineage>
</organism>
<keyword evidence="2" id="KW-1185">Reference proteome</keyword>
<name>A0AAV4Y9Y7_CAEEX</name>